<feature type="transmembrane region" description="Helical" evidence="2">
    <location>
        <begin position="44"/>
        <end position="65"/>
    </location>
</feature>
<dbReference type="GO" id="GO:0042910">
    <property type="term" value="F:xenobiotic transmembrane transporter activity"/>
    <property type="evidence" value="ECO:0007669"/>
    <property type="project" value="InterPro"/>
</dbReference>
<organism evidence="3 4">
    <name type="scientific">Dillenia turbinata</name>
    <dbReference type="NCBI Taxonomy" id="194707"/>
    <lineage>
        <taxon>Eukaryota</taxon>
        <taxon>Viridiplantae</taxon>
        <taxon>Streptophyta</taxon>
        <taxon>Embryophyta</taxon>
        <taxon>Tracheophyta</taxon>
        <taxon>Spermatophyta</taxon>
        <taxon>Magnoliopsida</taxon>
        <taxon>eudicotyledons</taxon>
        <taxon>Gunneridae</taxon>
        <taxon>Pentapetalae</taxon>
        <taxon>Dilleniales</taxon>
        <taxon>Dilleniaceae</taxon>
        <taxon>Dillenia</taxon>
    </lineage>
</organism>
<evidence type="ECO:0000256" key="2">
    <source>
        <dbReference type="SAM" id="Phobius"/>
    </source>
</evidence>
<protein>
    <submittedName>
        <fullName evidence="3">Multi antimicrobial extrusion protein</fullName>
    </submittedName>
</protein>
<gene>
    <name evidence="3" type="ORF">RJ641_029321</name>
</gene>
<comment type="caution">
    <text evidence="3">The sequence shown here is derived from an EMBL/GenBank/DDBJ whole genome shotgun (WGS) entry which is preliminary data.</text>
</comment>
<dbReference type="PANTHER" id="PTHR11206">
    <property type="entry name" value="MULTIDRUG RESISTANCE PROTEIN"/>
    <property type="match status" value="1"/>
</dbReference>
<comment type="similarity">
    <text evidence="1">Belongs to the multi antimicrobial extrusion (MATE) (TC 2.A.66.1) family.</text>
</comment>
<dbReference type="Proteomes" id="UP001370490">
    <property type="component" value="Unassembled WGS sequence"/>
</dbReference>
<evidence type="ECO:0000313" key="3">
    <source>
        <dbReference type="EMBL" id="KAK6939790.1"/>
    </source>
</evidence>
<evidence type="ECO:0000313" key="4">
    <source>
        <dbReference type="Proteomes" id="UP001370490"/>
    </source>
</evidence>
<accession>A0AAN8VTG8</accession>
<dbReference type="Pfam" id="PF01554">
    <property type="entry name" value="MatE"/>
    <property type="match status" value="1"/>
</dbReference>
<evidence type="ECO:0000256" key="1">
    <source>
        <dbReference type="ARBA" id="ARBA00010199"/>
    </source>
</evidence>
<reference evidence="3 4" key="1">
    <citation type="submission" date="2023-12" db="EMBL/GenBank/DDBJ databases">
        <title>A high-quality genome assembly for Dillenia turbinata (Dilleniales).</title>
        <authorList>
            <person name="Chanderbali A."/>
        </authorList>
    </citation>
    <scope>NUCLEOTIDE SEQUENCE [LARGE SCALE GENOMIC DNA]</scope>
    <source>
        <strain evidence="3">LSX21</strain>
        <tissue evidence="3">Leaf</tissue>
    </source>
</reference>
<name>A0AAN8VTG8_9MAGN</name>
<keyword evidence="4" id="KW-1185">Reference proteome</keyword>
<keyword evidence="2" id="KW-1133">Transmembrane helix</keyword>
<keyword evidence="2" id="KW-0812">Transmembrane</keyword>
<dbReference type="GO" id="GO:0016020">
    <property type="term" value="C:membrane"/>
    <property type="evidence" value="ECO:0007669"/>
    <property type="project" value="InterPro"/>
</dbReference>
<dbReference type="EMBL" id="JBAMMX010000005">
    <property type="protein sequence ID" value="KAK6939790.1"/>
    <property type="molecule type" value="Genomic_DNA"/>
</dbReference>
<proteinExistence type="inferred from homology"/>
<dbReference type="InterPro" id="IPR002528">
    <property type="entry name" value="MATE_fam"/>
</dbReference>
<sequence>MGQDREITSMAATYCIYSLPDLLTNTLLQPLRVYLRSQGVTKPMMYCSLVAVIFHVPLNLGLMGFGVPGVAIASVMTNVNMVVLMVGYVWYSERREVNVMMRWREGIGGVGNELGAGKPNRAKLAAMVALGCAFLIGIINVTWTVYGIKAKISLYRAHSTAEDYKS</sequence>
<dbReference type="AlphaFoldDB" id="A0AAN8VTG8"/>
<feature type="transmembrane region" description="Helical" evidence="2">
    <location>
        <begin position="71"/>
        <end position="91"/>
    </location>
</feature>
<feature type="transmembrane region" description="Helical" evidence="2">
    <location>
        <begin position="124"/>
        <end position="146"/>
    </location>
</feature>
<dbReference type="GO" id="GO:0015297">
    <property type="term" value="F:antiporter activity"/>
    <property type="evidence" value="ECO:0007669"/>
    <property type="project" value="InterPro"/>
</dbReference>
<keyword evidence="2" id="KW-0472">Membrane</keyword>